<dbReference type="Proteomes" id="UP000028411">
    <property type="component" value="Unassembled WGS sequence"/>
</dbReference>
<dbReference type="RefSeq" id="WP_013847871.1">
    <property type="nucleotide sequence ID" value="NZ_JFHR01000009.1"/>
</dbReference>
<protein>
    <submittedName>
        <fullName evidence="1">Uncharacterized protein</fullName>
    </submittedName>
</protein>
<dbReference type="EMBL" id="JFHR01000009">
    <property type="protein sequence ID" value="KEQ54531.1"/>
    <property type="molecule type" value="Genomic_DNA"/>
</dbReference>
<dbReference type="PATRIC" id="fig|46429.4.peg.1024"/>
<name>A0A081RH58_SPHCR</name>
<dbReference type="eggNOG" id="ENOG5032HUJ">
    <property type="taxonomic scope" value="Bacteria"/>
</dbReference>
<comment type="caution">
    <text evidence="1">The sequence shown here is derived from an EMBL/GenBank/DDBJ whole genome shotgun (WGS) entry which is preliminary data.</text>
</comment>
<reference evidence="1 2" key="1">
    <citation type="submission" date="2014-02" db="EMBL/GenBank/DDBJ databases">
        <title>Whole genome sequence of Sphingobium chlorophenolicum NBRC 16172.</title>
        <authorList>
            <person name="Gan H.M."/>
            <person name="Gan H.Y."/>
            <person name="Chew T.H."/>
            <person name="Savka M.A."/>
        </authorList>
    </citation>
    <scope>NUCLEOTIDE SEQUENCE [LARGE SCALE GENOMIC DNA]</scope>
    <source>
        <strain evidence="1 2">NBRC 16172</strain>
    </source>
</reference>
<accession>A0A081RH58</accession>
<dbReference type="OrthoDB" id="7474745at2"/>
<proteinExistence type="predicted"/>
<evidence type="ECO:0000313" key="2">
    <source>
        <dbReference type="Proteomes" id="UP000028411"/>
    </source>
</evidence>
<dbReference type="AlphaFoldDB" id="A0A081RH58"/>
<gene>
    <name evidence="1" type="ORF">BV95_01064</name>
</gene>
<organism evidence="1 2">
    <name type="scientific">Sphingobium chlorophenolicum</name>
    <dbReference type="NCBI Taxonomy" id="46429"/>
    <lineage>
        <taxon>Bacteria</taxon>
        <taxon>Pseudomonadati</taxon>
        <taxon>Pseudomonadota</taxon>
        <taxon>Alphaproteobacteria</taxon>
        <taxon>Sphingomonadales</taxon>
        <taxon>Sphingomonadaceae</taxon>
        <taxon>Sphingobium</taxon>
    </lineage>
</organism>
<evidence type="ECO:0000313" key="1">
    <source>
        <dbReference type="EMBL" id="KEQ54531.1"/>
    </source>
</evidence>
<sequence>MPAAKPFAEKIFHALLMECFAQQRQPTDDEVDSVASQIWQDSHGSMTGQSWRDVAKGSDAHRQMINAALMAFGSAPSEMHMEPS</sequence>